<proteinExistence type="inferred from homology"/>
<keyword evidence="4" id="KW-0274">FAD</keyword>
<dbReference type="Pfam" id="PF01494">
    <property type="entry name" value="FAD_binding_3"/>
    <property type="match status" value="1"/>
</dbReference>
<comment type="similarity">
    <text evidence="2">Belongs to the PheA/TfdB FAD monooxygenase family.</text>
</comment>
<evidence type="ECO:0000256" key="2">
    <source>
        <dbReference type="ARBA" id="ARBA00007801"/>
    </source>
</evidence>
<dbReference type="NCBIfam" id="NF004832">
    <property type="entry name" value="PRK06184.1"/>
    <property type="match status" value="1"/>
</dbReference>
<comment type="cofactor">
    <cofactor evidence="1">
        <name>FAD</name>
        <dbReference type="ChEBI" id="CHEBI:57692"/>
    </cofactor>
</comment>
<dbReference type="AlphaFoldDB" id="A0AAU8K380"/>
<dbReference type="PANTHER" id="PTHR43004:SF19">
    <property type="entry name" value="BINDING MONOOXYGENASE, PUTATIVE (JCVI)-RELATED"/>
    <property type="match status" value="1"/>
</dbReference>
<dbReference type="InterPro" id="IPR036188">
    <property type="entry name" value="FAD/NAD-bd_sf"/>
</dbReference>
<protein>
    <submittedName>
        <fullName evidence="6">FAD-dependent monooxygenase</fullName>
    </submittedName>
</protein>
<name>A0AAU8K380_9ACTN</name>
<dbReference type="PRINTS" id="PR00420">
    <property type="entry name" value="RNGMNOXGNASE"/>
</dbReference>
<evidence type="ECO:0000256" key="4">
    <source>
        <dbReference type="ARBA" id="ARBA00022827"/>
    </source>
</evidence>
<keyword evidence="3" id="KW-0285">Flavoprotein</keyword>
<dbReference type="InterPro" id="IPR050641">
    <property type="entry name" value="RIFMO-like"/>
</dbReference>
<dbReference type="InterPro" id="IPR036249">
    <property type="entry name" value="Thioredoxin-like_sf"/>
</dbReference>
<dbReference type="RefSeq" id="WP_354643439.1">
    <property type="nucleotide sequence ID" value="NZ_CP159872.1"/>
</dbReference>
<dbReference type="Gene3D" id="3.50.50.60">
    <property type="entry name" value="FAD/NAD(P)-binding domain"/>
    <property type="match status" value="1"/>
</dbReference>
<dbReference type="Gene3D" id="3.40.30.120">
    <property type="match status" value="1"/>
</dbReference>
<keyword evidence="6" id="KW-0503">Monooxygenase</keyword>
<sequence length="489" mass="52547">MATVVIVGAGPTGLTLACGLARQGVGVRVLERATEYNTNSRAKTLNPRSLEVLADLGLADRLMEEGRTHLPFRKYFAGEHVADTDPYAGDHPTAERPYEAGLYLPQPRVEAALRELLASLGVRIETGSELIGLAQDAEGVTAELADGRTVRGDHLVACDGGRSTVRKLLDIPFTGNNEDEPLMVLGDVELEGLEPDAWHQWFGPEGALLLCPFEGSGTWQIQATPETDAEGRIVPPSAEGFQRLIAKHTGRPEIRVRRAGWLSTWRVNVRMAERYREGRVMLAGDCAHVHPVAGGLGMNTGIQDAWNLAWKLGYVLRGLASPALLDTYQEERLPIAAWTLDVTSAGMTAVLESTRTPGVGVEAGRVGDSTGLSIDYRWSPLAEDRLGGPLRAGDRAPDGVLDEGPYGRLFEAFAGDRFTLLGFGPAALPALDGLPDHVRPVAVPAGDTRTREAYGITEDALVLVRPDNHIALTAPAGARDAVDAYLERL</sequence>
<dbReference type="PANTHER" id="PTHR43004">
    <property type="entry name" value="TRK SYSTEM POTASSIUM UPTAKE PROTEIN"/>
    <property type="match status" value="1"/>
</dbReference>
<organism evidence="6">
    <name type="scientific">Kitasatospora camelliae</name>
    <dbReference type="NCBI Taxonomy" id="3156397"/>
    <lineage>
        <taxon>Bacteria</taxon>
        <taxon>Bacillati</taxon>
        <taxon>Actinomycetota</taxon>
        <taxon>Actinomycetes</taxon>
        <taxon>Kitasatosporales</taxon>
        <taxon>Streptomycetaceae</taxon>
        <taxon>Kitasatospora</taxon>
    </lineage>
</organism>
<dbReference type="SUPFAM" id="SSF51905">
    <property type="entry name" value="FAD/NAD(P)-binding domain"/>
    <property type="match status" value="1"/>
</dbReference>
<gene>
    <name evidence="6" type="ORF">ABWK59_28135</name>
</gene>
<evidence type="ECO:0000313" key="6">
    <source>
        <dbReference type="EMBL" id="XCM82507.1"/>
    </source>
</evidence>
<evidence type="ECO:0000256" key="1">
    <source>
        <dbReference type="ARBA" id="ARBA00001974"/>
    </source>
</evidence>
<dbReference type="Pfam" id="PF21274">
    <property type="entry name" value="Rng_hyd_C"/>
    <property type="match status" value="1"/>
</dbReference>
<dbReference type="SUPFAM" id="SSF52833">
    <property type="entry name" value="Thioredoxin-like"/>
    <property type="match status" value="1"/>
</dbReference>
<dbReference type="GO" id="GO:0016709">
    <property type="term" value="F:oxidoreductase activity, acting on paired donors, with incorporation or reduction of molecular oxygen, NAD(P)H as one donor, and incorporation of one atom of oxygen"/>
    <property type="evidence" value="ECO:0007669"/>
    <property type="project" value="UniProtKB-ARBA"/>
</dbReference>
<accession>A0AAU8K380</accession>
<dbReference type="GO" id="GO:0071949">
    <property type="term" value="F:FAD binding"/>
    <property type="evidence" value="ECO:0007669"/>
    <property type="project" value="InterPro"/>
</dbReference>
<dbReference type="EMBL" id="CP159872">
    <property type="protein sequence ID" value="XCM82507.1"/>
    <property type="molecule type" value="Genomic_DNA"/>
</dbReference>
<evidence type="ECO:0000256" key="3">
    <source>
        <dbReference type="ARBA" id="ARBA00022630"/>
    </source>
</evidence>
<evidence type="ECO:0000259" key="5">
    <source>
        <dbReference type="Pfam" id="PF01494"/>
    </source>
</evidence>
<feature type="domain" description="FAD-binding" evidence="5">
    <location>
        <begin position="2"/>
        <end position="340"/>
    </location>
</feature>
<reference evidence="6" key="1">
    <citation type="submission" date="2024-06" db="EMBL/GenBank/DDBJ databases">
        <title>The genome sequences of Kitasatospora sp. strain HUAS MG31.</title>
        <authorList>
            <person name="Mo P."/>
        </authorList>
    </citation>
    <scope>NUCLEOTIDE SEQUENCE</scope>
    <source>
        <strain evidence="6">HUAS MG31</strain>
    </source>
</reference>
<keyword evidence="6" id="KW-0560">Oxidoreductase</keyword>
<dbReference type="Gene3D" id="3.30.70.2450">
    <property type="match status" value="1"/>
</dbReference>
<dbReference type="InterPro" id="IPR002938">
    <property type="entry name" value="FAD-bd"/>
</dbReference>
<dbReference type="KEGG" id="kcm:ABWK59_28135"/>